<evidence type="ECO:0000313" key="3">
    <source>
        <dbReference type="Proteomes" id="UP001565368"/>
    </source>
</evidence>
<protein>
    <submittedName>
        <fullName evidence="2">Uncharacterized protein</fullName>
    </submittedName>
</protein>
<name>A0ABR3PW08_9TREE</name>
<feature type="region of interest" description="Disordered" evidence="1">
    <location>
        <begin position="21"/>
        <end position="49"/>
    </location>
</feature>
<keyword evidence="3" id="KW-1185">Reference proteome</keyword>
<dbReference type="GeneID" id="95989281"/>
<evidence type="ECO:0000313" key="2">
    <source>
        <dbReference type="EMBL" id="KAL1406532.1"/>
    </source>
</evidence>
<dbReference type="Proteomes" id="UP001565368">
    <property type="component" value="Unassembled WGS sequence"/>
</dbReference>
<gene>
    <name evidence="2" type="ORF">Q8F55_008238</name>
</gene>
<accession>A0ABR3PW08</accession>
<comment type="caution">
    <text evidence="2">The sequence shown here is derived from an EMBL/GenBank/DDBJ whole genome shotgun (WGS) entry which is preliminary data.</text>
</comment>
<sequence>MANKVLVHDFYDPAQAREFAASMRERERQRSASVSDTEEGGLARTRLRMSTPGVSREYVQSQLQYMKAKENPYYVVQSINAYVDNKLERGRTLEAVGDKLAAIEELLLVRKKLLYLAPGFARVRRERGLAFSAPLATALDEAGIDQETAGTVTPAAATPAPE</sequence>
<dbReference type="RefSeq" id="XP_069206476.1">
    <property type="nucleotide sequence ID" value="XM_069356635.1"/>
</dbReference>
<dbReference type="EMBL" id="JBBXJM010000006">
    <property type="protein sequence ID" value="KAL1406532.1"/>
    <property type="molecule type" value="Genomic_DNA"/>
</dbReference>
<proteinExistence type="predicted"/>
<organism evidence="2 3">
    <name type="scientific">Vanrija albida</name>
    <dbReference type="NCBI Taxonomy" id="181172"/>
    <lineage>
        <taxon>Eukaryota</taxon>
        <taxon>Fungi</taxon>
        <taxon>Dikarya</taxon>
        <taxon>Basidiomycota</taxon>
        <taxon>Agaricomycotina</taxon>
        <taxon>Tremellomycetes</taxon>
        <taxon>Trichosporonales</taxon>
        <taxon>Trichosporonaceae</taxon>
        <taxon>Vanrija</taxon>
    </lineage>
</organism>
<reference evidence="2 3" key="1">
    <citation type="submission" date="2023-08" db="EMBL/GenBank/DDBJ databases">
        <title>Annotated Genome Sequence of Vanrija albida AlHP1.</title>
        <authorList>
            <person name="Herzog R."/>
        </authorList>
    </citation>
    <scope>NUCLEOTIDE SEQUENCE [LARGE SCALE GENOMIC DNA]</scope>
    <source>
        <strain evidence="2 3">AlHP1</strain>
    </source>
</reference>
<evidence type="ECO:0000256" key="1">
    <source>
        <dbReference type="SAM" id="MobiDB-lite"/>
    </source>
</evidence>